<keyword evidence="4" id="KW-1185">Reference proteome</keyword>
<dbReference type="RefSeq" id="WP_062074735.1">
    <property type="nucleotide sequence ID" value="NZ_BBRC01000004.1"/>
</dbReference>
<dbReference type="InterPro" id="IPR028087">
    <property type="entry name" value="Tad_N"/>
</dbReference>
<keyword evidence="1" id="KW-0472">Membrane</keyword>
<protein>
    <submittedName>
        <fullName evidence="3">Secretion/DNA translocation related TadE-like protein</fullName>
    </submittedName>
</protein>
<organism evidence="3 4">
    <name type="scientific">Demequina lutea</name>
    <dbReference type="NCBI Taxonomy" id="431489"/>
    <lineage>
        <taxon>Bacteria</taxon>
        <taxon>Bacillati</taxon>
        <taxon>Actinomycetota</taxon>
        <taxon>Actinomycetes</taxon>
        <taxon>Micrococcales</taxon>
        <taxon>Demequinaceae</taxon>
        <taxon>Demequina</taxon>
    </lineage>
</organism>
<accession>A0A7Y9ZBG7</accession>
<keyword evidence="1" id="KW-1133">Transmembrane helix</keyword>
<dbReference type="Proteomes" id="UP000547973">
    <property type="component" value="Unassembled WGS sequence"/>
</dbReference>
<evidence type="ECO:0000259" key="2">
    <source>
        <dbReference type="Pfam" id="PF13400"/>
    </source>
</evidence>
<evidence type="ECO:0000256" key="1">
    <source>
        <dbReference type="SAM" id="Phobius"/>
    </source>
</evidence>
<feature type="transmembrane region" description="Helical" evidence="1">
    <location>
        <begin position="20"/>
        <end position="42"/>
    </location>
</feature>
<name>A0A7Y9ZBG7_9MICO</name>
<gene>
    <name evidence="3" type="ORF">BKA03_000405</name>
</gene>
<dbReference type="Pfam" id="PF13400">
    <property type="entry name" value="Tad"/>
    <property type="match status" value="1"/>
</dbReference>
<proteinExistence type="predicted"/>
<dbReference type="AlphaFoldDB" id="A0A7Y9ZBG7"/>
<feature type="domain" description="Putative Flp pilus-assembly TadG-like N-terminal" evidence="2">
    <location>
        <begin position="13"/>
        <end position="59"/>
    </location>
</feature>
<dbReference type="EMBL" id="JACBZO010000001">
    <property type="protein sequence ID" value="NYI40286.1"/>
    <property type="molecule type" value="Genomic_DNA"/>
</dbReference>
<reference evidence="3 4" key="1">
    <citation type="submission" date="2020-07" db="EMBL/GenBank/DDBJ databases">
        <title>Sequencing the genomes of 1000 actinobacteria strains.</title>
        <authorList>
            <person name="Klenk H.-P."/>
        </authorList>
    </citation>
    <scope>NUCLEOTIDE SEQUENCE [LARGE SCALE GENOMIC DNA]</scope>
    <source>
        <strain evidence="3 4">DSM 19970</strain>
    </source>
</reference>
<evidence type="ECO:0000313" key="3">
    <source>
        <dbReference type="EMBL" id="NYI40286.1"/>
    </source>
</evidence>
<keyword evidence="1" id="KW-0812">Transmembrane</keyword>
<evidence type="ECO:0000313" key="4">
    <source>
        <dbReference type="Proteomes" id="UP000547973"/>
    </source>
</evidence>
<comment type="caution">
    <text evidence="3">The sequence shown here is derived from an EMBL/GenBank/DDBJ whole genome shotgun (WGS) entry which is preliminary data.</text>
</comment>
<sequence length="130" mass="13042">MRARSAVLECERGSATPLVVAVLAMIAIVGLSAVDGGAVMVASAKTESVADLAVLAAARVDRDSRAEGASAGSALQAGCEAAREVASRNGMAVSSCVRGPRASVLVTVELRVRAWPGPLRASARAGPSWG</sequence>